<dbReference type="EMBL" id="JADGJH010000198">
    <property type="protein sequence ID" value="KAJ3134109.1"/>
    <property type="molecule type" value="Genomic_DNA"/>
</dbReference>
<reference evidence="1" key="1">
    <citation type="submission" date="2020-05" db="EMBL/GenBank/DDBJ databases">
        <title>Phylogenomic resolution of chytrid fungi.</title>
        <authorList>
            <person name="Stajich J.E."/>
            <person name="Amses K."/>
            <person name="Simmons R."/>
            <person name="Seto K."/>
            <person name="Myers J."/>
            <person name="Bonds A."/>
            <person name="Quandt C.A."/>
            <person name="Barry K."/>
            <person name="Liu P."/>
            <person name="Grigoriev I."/>
            <person name="Longcore J.E."/>
            <person name="James T.Y."/>
        </authorList>
    </citation>
    <scope>NUCLEOTIDE SEQUENCE</scope>
    <source>
        <strain evidence="1">JEL0513</strain>
    </source>
</reference>
<name>A0AAD5TCJ4_9FUNG</name>
<dbReference type="AlphaFoldDB" id="A0AAD5TCJ4"/>
<proteinExistence type="predicted"/>
<sequence length="414" mass="42673">MEVPTVPQTLPLNTEVSAATPLKVSESYTDTTDMTTTKTTKTTTTTDHLTTQSKEGRRTSVISTVTTTVDVDIDSESKPATSDLTSHDHHHFHHHESTFKSKLTVWEADIKHDEHEVHVFSKNLVKDIEADKAKYEADGALIVKGSASVVSGDVLGGGVPIAEGALELVGAFVKDAAEAFVQTKEGEAKDPSAVANSKAVKAALTAERVLDNIAKDVDPLAKGITEIVKGDVVGGAEALTQVTAQIGADVVVPVVDAVSGPNSVIASEVDKLAPELVKDVGAAANSIGSIVQKKTAAGVGSLVDTLQQVDTDVSGAKTVPVAAVPAAASASPATSPAASATVTKTATASVTVSASTTVTTATSKSDQDIVDVTHSVVDIVDRVKAAYGTDSVTTHEIERLAVLMLRQLLSASSK</sequence>
<comment type="caution">
    <text evidence="1">The sequence shown here is derived from an EMBL/GenBank/DDBJ whole genome shotgun (WGS) entry which is preliminary data.</text>
</comment>
<evidence type="ECO:0000313" key="1">
    <source>
        <dbReference type="EMBL" id="KAJ3134109.1"/>
    </source>
</evidence>
<evidence type="ECO:0000313" key="2">
    <source>
        <dbReference type="Proteomes" id="UP001211907"/>
    </source>
</evidence>
<keyword evidence="2" id="KW-1185">Reference proteome</keyword>
<dbReference type="Proteomes" id="UP001211907">
    <property type="component" value="Unassembled WGS sequence"/>
</dbReference>
<organism evidence="1 2">
    <name type="scientific">Physocladia obscura</name>
    <dbReference type="NCBI Taxonomy" id="109957"/>
    <lineage>
        <taxon>Eukaryota</taxon>
        <taxon>Fungi</taxon>
        <taxon>Fungi incertae sedis</taxon>
        <taxon>Chytridiomycota</taxon>
        <taxon>Chytridiomycota incertae sedis</taxon>
        <taxon>Chytridiomycetes</taxon>
        <taxon>Chytridiales</taxon>
        <taxon>Chytriomycetaceae</taxon>
        <taxon>Physocladia</taxon>
    </lineage>
</organism>
<accession>A0AAD5TCJ4</accession>
<protein>
    <submittedName>
        <fullName evidence="1">Uncharacterized protein</fullName>
    </submittedName>
</protein>
<gene>
    <name evidence="1" type="ORF">HK100_003809</name>
</gene>